<accession>A0A1H8VNN6</accession>
<dbReference type="InterPro" id="IPR041027">
    <property type="entry name" value="FtsK_alpha"/>
</dbReference>
<dbReference type="GO" id="GO:0005524">
    <property type="term" value="F:ATP binding"/>
    <property type="evidence" value="ECO:0007669"/>
    <property type="project" value="UniProtKB-UniRule"/>
</dbReference>
<dbReference type="Gene3D" id="1.10.10.10">
    <property type="entry name" value="Winged helix-like DNA-binding domain superfamily/Winged helix DNA-binding domain"/>
    <property type="match status" value="1"/>
</dbReference>
<feature type="compositionally biased region" description="Basic and acidic residues" evidence="15">
    <location>
        <begin position="194"/>
        <end position="216"/>
    </location>
</feature>
<evidence type="ECO:0000256" key="4">
    <source>
        <dbReference type="ARBA" id="ARBA00022618"/>
    </source>
</evidence>
<feature type="compositionally biased region" description="Basic residues" evidence="15">
    <location>
        <begin position="217"/>
        <end position="227"/>
    </location>
</feature>
<dbReference type="FunFam" id="3.40.50.300:FF:000209">
    <property type="entry name" value="Cell division protein FtsK"/>
    <property type="match status" value="1"/>
</dbReference>
<evidence type="ECO:0000256" key="2">
    <source>
        <dbReference type="ARBA" id="ARBA00006474"/>
    </source>
</evidence>
<dbReference type="InterPro" id="IPR018541">
    <property type="entry name" value="Ftsk_gamma"/>
</dbReference>
<dbReference type="SUPFAM" id="SSF46785">
    <property type="entry name" value="Winged helix' DNA-binding domain"/>
    <property type="match status" value="1"/>
</dbReference>
<dbReference type="EMBL" id="FOEF01000004">
    <property type="protein sequence ID" value="SEP17036.1"/>
    <property type="molecule type" value="Genomic_DNA"/>
</dbReference>
<evidence type="ECO:0000256" key="12">
    <source>
        <dbReference type="ARBA" id="ARBA00023306"/>
    </source>
</evidence>
<feature type="binding site" evidence="14">
    <location>
        <begin position="438"/>
        <end position="445"/>
    </location>
    <ligand>
        <name>ATP</name>
        <dbReference type="ChEBI" id="CHEBI:30616"/>
    </ligand>
</feature>
<feature type="compositionally biased region" description="Basic and acidic residues" evidence="15">
    <location>
        <begin position="264"/>
        <end position="273"/>
    </location>
</feature>
<dbReference type="InterPro" id="IPR036388">
    <property type="entry name" value="WH-like_DNA-bd_sf"/>
</dbReference>
<dbReference type="Proteomes" id="UP000198582">
    <property type="component" value="Unassembled WGS sequence"/>
</dbReference>
<feature type="compositionally biased region" description="Pro residues" evidence="15">
    <location>
        <begin position="249"/>
        <end position="260"/>
    </location>
</feature>
<dbReference type="Gene3D" id="3.30.980.40">
    <property type="match status" value="1"/>
</dbReference>
<feature type="domain" description="FtsK" evidence="17">
    <location>
        <begin position="421"/>
        <end position="621"/>
    </location>
</feature>
<dbReference type="PANTHER" id="PTHR22683:SF41">
    <property type="entry name" value="DNA TRANSLOCASE FTSK"/>
    <property type="match status" value="1"/>
</dbReference>
<keyword evidence="7" id="KW-0159">Chromosome partition</keyword>
<keyword evidence="8 14" id="KW-0067">ATP-binding</keyword>
<keyword evidence="4" id="KW-0132">Cell division</keyword>
<evidence type="ECO:0000256" key="16">
    <source>
        <dbReference type="SAM" id="Phobius"/>
    </source>
</evidence>
<keyword evidence="6 14" id="KW-0547">Nucleotide-binding</keyword>
<evidence type="ECO:0000256" key="8">
    <source>
        <dbReference type="ARBA" id="ARBA00022840"/>
    </source>
</evidence>
<dbReference type="InterPro" id="IPR036390">
    <property type="entry name" value="WH_DNA-bd_sf"/>
</dbReference>
<dbReference type="STRING" id="394193.SAMN04489732_104189"/>
<evidence type="ECO:0000256" key="3">
    <source>
        <dbReference type="ARBA" id="ARBA00022475"/>
    </source>
</evidence>
<evidence type="ECO:0000313" key="19">
    <source>
        <dbReference type="Proteomes" id="UP000198582"/>
    </source>
</evidence>
<keyword evidence="9 16" id="KW-1133">Transmembrane helix</keyword>
<feature type="transmembrane region" description="Helical" evidence="16">
    <location>
        <begin position="33"/>
        <end position="51"/>
    </location>
</feature>
<feature type="region of interest" description="Disordered" evidence="15">
    <location>
        <begin position="194"/>
        <end position="276"/>
    </location>
</feature>
<evidence type="ECO:0000256" key="7">
    <source>
        <dbReference type="ARBA" id="ARBA00022829"/>
    </source>
</evidence>
<keyword evidence="5 16" id="KW-0812">Transmembrane</keyword>
<dbReference type="GO" id="GO:0005886">
    <property type="term" value="C:plasma membrane"/>
    <property type="evidence" value="ECO:0007669"/>
    <property type="project" value="UniProtKB-SubCell"/>
</dbReference>
<feature type="transmembrane region" description="Helical" evidence="16">
    <location>
        <begin position="147"/>
        <end position="170"/>
    </location>
</feature>
<dbReference type="GO" id="GO:0051301">
    <property type="term" value="P:cell division"/>
    <property type="evidence" value="ECO:0007669"/>
    <property type="project" value="UniProtKB-KW"/>
</dbReference>
<keyword evidence="19" id="KW-1185">Reference proteome</keyword>
<evidence type="ECO:0000256" key="5">
    <source>
        <dbReference type="ARBA" id="ARBA00022692"/>
    </source>
</evidence>
<evidence type="ECO:0000256" key="15">
    <source>
        <dbReference type="SAM" id="MobiDB-lite"/>
    </source>
</evidence>
<dbReference type="InterPro" id="IPR025199">
    <property type="entry name" value="FtsK_4TM"/>
</dbReference>
<dbReference type="Pfam" id="PF09397">
    <property type="entry name" value="FtsK_gamma"/>
    <property type="match status" value="1"/>
</dbReference>
<feature type="transmembrane region" description="Helical" evidence="16">
    <location>
        <begin position="100"/>
        <end position="121"/>
    </location>
</feature>
<evidence type="ECO:0000256" key="13">
    <source>
        <dbReference type="ARBA" id="ARBA00024986"/>
    </source>
</evidence>
<dbReference type="Pfam" id="PF01580">
    <property type="entry name" value="FtsK_SpoIIIE"/>
    <property type="match status" value="1"/>
</dbReference>
<evidence type="ECO:0000313" key="18">
    <source>
        <dbReference type="EMBL" id="SEP17036.1"/>
    </source>
</evidence>
<evidence type="ECO:0000256" key="11">
    <source>
        <dbReference type="ARBA" id="ARBA00023136"/>
    </source>
</evidence>
<organism evidence="18 19">
    <name type="scientific">Amycolatopsis saalfeldensis</name>
    <dbReference type="NCBI Taxonomy" id="394193"/>
    <lineage>
        <taxon>Bacteria</taxon>
        <taxon>Bacillati</taxon>
        <taxon>Actinomycetota</taxon>
        <taxon>Actinomycetes</taxon>
        <taxon>Pseudonocardiales</taxon>
        <taxon>Pseudonocardiaceae</taxon>
        <taxon>Amycolatopsis</taxon>
    </lineage>
</organism>
<evidence type="ECO:0000256" key="9">
    <source>
        <dbReference type="ARBA" id="ARBA00022989"/>
    </source>
</evidence>
<evidence type="ECO:0000256" key="1">
    <source>
        <dbReference type="ARBA" id="ARBA00004651"/>
    </source>
</evidence>
<dbReference type="RefSeq" id="WP_245787273.1">
    <property type="nucleotide sequence ID" value="NZ_FOEF01000004.1"/>
</dbReference>
<comment type="similarity">
    <text evidence="2">Belongs to the FtsK/SpoIIIE/SftA family.</text>
</comment>
<dbReference type="InterPro" id="IPR050206">
    <property type="entry name" value="FtsK/SpoIIIE/SftA"/>
</dbReference>
<dbReference type="GO" id="GO:0007059">
    <property type="term" value="P:chromosome segregation"/>
    <property type="evidence" value="ECO:0007669"/>
    <property type="project" value="UniProtKB-KW"/>
</dbReference>
<keyword evidence="12" id="KW-0131">Cell cycle</keyword>
<comment type="subcellular location">
    <subcellularLocation>
        <location evidence="1">Cell membrane</location>
        <topology evidence="1">Multi-pass membrane protein</topology>
    </subcellularLocation>
</comment>
<evidence type="ECO:0000259" key="17">
    <source>
        <dbReference type="PROSITE" id="PS50901"/>
    </source>
</evidence>
<proteinExistence type="inferred from homology"/>
<dbReference type="InterPro" id="IPR002543">
    <property type="entry name" value="FtsK_dom"/>
</dbReference>
<comment type="function">
    <text evidence="13">Essential cell division protein that coordinates cell division and chromosome segregation. The N-terminus is involved in assembly of the cell-division machinery. The C-terminus functions as a DNA motor that moves dsDNA in an ATP-dependent manner towards the dif recombination site, which is located within the replication terminus region. Required for activation of the Xer recombinase, allowing activation of chromosome unlinking by recombination.</text>
</comment>
<dbReference type="InterPro" id="IPR027417">
    <property type="entry name" value="P-loop_NTPase"/>
</dbReference>
<reference evidence="19" key="1">
    <citation type="submission" date="2016-10" db="EMBL/GenBank/DDBJ databases">
        <authorList>
            <person name="Varghese N."/>
            <person name="Submissions S."/>
        </authorList>
    </citation>
    <scope>NUCLEOTIDE SEQUENCE [LARGE SCALE GENOMIC DNA]</scope>
    <source>
        <strain evidence="19">DSM 44993</strain>
    </source>
</reference>
<evidence type="ECO:0000256" key="10">
    <source>
        <dbReference type="ARBA" id="ARBA00023125"/>
    </source>
</evidence>
<name>A0A1H8VNN6_9PSEU</name>
<keyword evidence="10" id="KW-0238">DNA-binding</keyword>
<protein>
    <submittedName>
        <fullName evidence="18">DNA segregation ATPase FtsK/SpoIIIE, S-DNA-T family</fullName>
    </submittedName>
</protein>
<dbReference type="CDD" id="cd01127">
    <property type="entry name" value="TrwB_TraG_TraD_VirD4"/>
    <property type="match status" value="1"/>
</dbReference>
<evidence type="ECO:0000256" key="6">
    <source>
        <dbReference type="ARBA" id="ARBA00022741"/>
    </source>
</evidence>
<keyword evidence="11 16" id="KW-0472">Membrane</keyword>
<dbReference type="PROSITE" id="PS50901">
    <property type="entry name" value="FTSK"/>
    <property type="match status" value="1"/>
</dbReference>
<evidence type="ECO:0000256" key="14">
    <source>
        <dbReference type="PROSITE-ProRule" id="PRU00289"/>
    </source>
</evidence>
<dbReference type="GO" id="GO:0003677">
    <property type="term" value="F:DNA binding"/>
    <property type="evidence" value="ECO:0007669"/>
    <property type="project" value="UniProtKB-KW"/>
</dbReference>
<gene>
    <name evidence="18" type="ORF">SAMN04489732_104189</name>
</gene>
<sequence length="784" mass="84357">MRGTWNLLAKGLGTLARTVGRTRELEAEHRRDGLALGLIALAIIAAVGVWWRAAGPIGAAVEVATRTVLGAGAVTLPLVLVVVAVALMRSEPDPETRPRMVIGTLLVVLSVLGMLHIFTALPDTNAGRMYAGGVIGWFSGGLLTQGVTTWVAVPLLILALLFGVLVFTGTPVREIPHRLRTWGLDEEELADVEAERDAAAAAEREADAVIEADPKAARLRKPSRRRQGRGEQDGEQLDLDAALAETPTPLRPPKPKPPMPAAEVPEKKPKKAPEPPMAMTRTVEGDYQLPPPDLLKLGDVPKSRSKANDAMIEAITGVLEQFSIDAQVTGFTRGPTVTRYEVELGPGVKVEKITALTKNIAYAVATDNVRLLAPIPGKSAVGIEVPNSDREMVRLGDVLRAPTTVKDNHPMVIGLGKDIEGHFVTANLTKMPHLLVAGSTGSGKSSFVNSMLVSLLARSTPDECRMILIDPKMVELTPYEGIPHLITPIITQPKKAAAALAWLVEEMEQRYQDMQVNKVRHIDDYNKKVRSGEITAPPGSERVYAPYPYIMAIVDELADLMMTAPRDVEDAIVRITQKARAAGIHLVLATQRPSVDVVTGLIKTNVPSRLAFATSSLTDSRVILDQPGAEKLIGMGDALYLPMGAGKPVRIQGAFVGDEEIAAVVNYAKEQAQPEYQDGVTAQKAGEKKEIDPDIGDDLDVLLQAAELIVTSQFGSTSMLQRKLRVGFAKAGRLMDLLESRGVVGPSEGSKARDVLIKPEELESVLFMIRGGDAPEPAGEDEEF</sequence>
<dbReference type="SMART" id="SM00843">
    <property type="entry name" value="Ftsk_gamma"/>
    <property type="match status" value="1"/>
</dbReference>
<dbReference type="Gene3D" id="3.40.50.300">
    <property type="entry name" value="P-loop containing nucleotide triphosphate hydrolases"/>
    <property type="match status" value="1"/>
</dbReference>
<dbReference type="Pfam" id="PF17854">
    <property type="entry name" value="FtsK_alpha"/>
    <property type="match status" value="1"/>
</dbReference>
<dbReference type="AlphaFoldDB" id="A0A1H8VNN6"/>
<feature type="transmembrane region" description="Helical" evidence="16">
    <location>
        <begin position="63"/>
        <end position="88"/>
    </location>
</feature>
<dbReference type="Pfam" id="PF13491">
    <property type="entry name" value="FtsK_4TM"/>
    <property type="match status" value="1"/>
</dbReference>
<dbReference type="SUPFAM" id="SSF52540">
    <property type="entry name" value="P-loop containing nucleoside triphosphate hydrolases"/>
    <property type="match status" value="1"/>
</dbReference>
<keyword evidence="3" id="KW-1003">Cell membrane</keyword>
<dbReference type="PANTHER" id="PTHR22683">
    <property type="entry name" value="SPORULATION PROTEIN RELATED"/>
    <property type="match status" value="1"/>
</dbReference>